<reference evidence="2" key="1">
    <citation type="submission" date="2017-03" db="EMBL/GenBank/DDBJ databases">
        <title>Phytopthora megakarya and P. palmivora, two closely related causual agents of cacao black pod achieved similar genome size and gene model numbers by different mechanisms.</title>
        <authorList>
            <person name="Ali S."/>
            <person name="Shao J."/>
            <person name="Larry D.J."/>
            <person name="Kronmiller B."/>
            <person name="Shen D."/>
            <person name="Strem M.D."/>
            <person name="Melnick R.L."/>
            <person name="Guiltinan M.J."/>
            <person name="Tyler B.M."/>
            <person name="Meinhardt L.W."/>
            <person name="Bailey B.A."/>
        </authorList>
    </citation>
    <scope>NUCLEOTIDE SEQUENCE [LARGE SCALE GENOMIC DNA]</scope>
    <source>
        <strain evidence="2">zdho120</strain>
    </source>
</reference>
<keyword evidence="2" id="KW-1185">Reference proteome</keyword>
<comment type="caution">
    <text evidence="1">The sequence shown here is derived from an EMBL/GenBank/DDBJ whole genome shotgun (WGS) entry which is preliminary data.</text>
</comment>
<dbReference type="Proteomes" id="UP000198211">
    <property type="component" value="Unassembled WGS sequence"/>
</dbReference>
<gene>
    <name evidence="1" type="ORF">PHMEG_00012154</name>
</gene>
<dbReference type="EMBL" id="NBNE01001350">
    <property type="protein sequence ID" value="OWZ14381.1"/>
    <property type="molecule type" value="Genomic_DNA"/>
</dbReference>
<sequence>MKMRQSETALLNAAAGNTEIPYGTIFKRRELHLRRFIKKLKDVVQLKPTLEGHHFQSISKVECVSTP</sequence>
<protein>
    <submittedName>
        <fullName evidence="1">Uncharacterized protein</fullName>
    </submittedName>
</protein>
<dbReference type="OrthoDB" id="167584at2759"/>
<evidence type="ECO:0000313" key="1">
    <source>
        <dbReference type="EMBL" id="OWZ14381.1"/>
    </source>
</evidence>
<organism evidence="1 2">
    <name type="scientific">Phytophthora megakarya</name>
    <dbReference type="NCBI Taxonomy" id="4795"/>
    <lineage>
        <taxon>Eukaryota</taxon>
        <taxon>Sar</taxon>
        <taxon>Stramenopiles</taxon>
        <taxon>Oomycota</taxon>
        <taxon>Peronosporomycetes</taxon>
        <taxon>Peronosporales</taxon>
        <taxon>Peronosporaceae</taxon>
        <taxon>Phytophthora</taxon>
    </lineage>
</organism>
<evidence type="ECO:0000313" key="2">
    <source>
        <dbReference type="Proteomes" id="UP000198211"/>
    </source>
</evidence>
<name>A0A225W9G7_9STRA</name>
<proteinExistence type="predicted"/>
<dbReference type="AlphaFoldDB" id="A0A225W9G7"/>
<accession>A0A225W9G7</accession>